<dbReference type="Proteomes" id="UP000199045">
    <property type="component" value="Unassembled WGS sequence"/>
</dbReference>
<dbReference type="STRING" id="104663.SAMN04488121_11478"/>
<dbReference type="RefSeq" id="WP_176842510.1">
    <property type="nucleotide sequence ID" value="NZ_FNBN01000014.1"/>
</dbReference>
<dbReference type="EMBL" id="FNBN01000014">
    <property type="protein sequence ID" value="SDH55695.1"/>
    <property type="molecule type" value="Genomic_DNA"/>
</dbReference>
<dbReference type="AlphaFoldDB" id="A0A1G8DDE1"/>
<organism evidence="1 2">
    <name type="scientific">Chitinophaga filiformis</name>
    <name type="common">Myxococcus filiformis</name>
    <name type="synonym">Flexibacter filiformis</name>
    <dbReference type="NCBI Taxonomy" id="104663"/>
    <lineage>
        <taxon>Bacteria</taxon>
        <taxon>Pseudomonadati</taxon>
        <taxon>Bacteroidota</taxon>
        <taxon>Chitinophagia</taxon>
        <taxon>Chitinophagales</taxon>
        <taxon>Chitinophagaceae</taxon>
        <taxon>Chitinophaga</taxon>
    </lineage>
</organism>
<evidence type="ECO:0000313" key="2">
    <source>
        <dbReference type="Proteomes" id="UP000199045"/>
    </source>
</evidence>
<name>A0A1G8DDE1_CHIFI</name>
<evidence type="ECO:0000313" key="1">
    <source>
        <dbReference type="EMBL" id="SDH55695.1"/>
    </source>
</evidence>
<protein>
    <submittedName>
        <fullName evidence="1">Uncharacterized protein</fullName>
    </submittedName>
</protein>
<accession>A0A1G8DDE1</accession>
<proteinExistence type="predicted"/>
<gene>
    <name evidence="1" type="ORF">SAMN04488121_11478</name>
</gene>
<sequence length="46" mass="5357">MSSIYALLIGINQYHPDTSINPLSGAVIEMEDEHFDQEWYARRMTI</sequence>
<reference evidence="2" key="1">
    <citation type="submission" date="2016-10" db="EMBL/GenBank/DDBJ databases">
        <authorList>
            <person name="Varghese N."/>
            <person name="Submissions S."/>
        </authorList>
    </citation>
    <scope>NUCLEOTIDE SEQUENCE [LARGE SCALE GENOMIC DNA]</scope>
    <source>
        <strain evidence="2">DSM 527</strain>
    </source>
</reference>